<proteinExistence type="predicted"/>
<dbReference type="EMBL" id="CP007268">
    <property type="protein sequence ID" value="AHK80529.1"/>
    <property type="molecule type" value="Genomic_DNA"/>
</dbReference>
<feature type="domain" description="Type IV / VI secretion system DotU" evidence="2">
    <location>
        <begin position="5"/>
        <end position="197"/>
    </location>
</feature>
<evidence type="ECO:0000313" key="3">
    <source>
        <dbReference type="EMBL" id="AHK80529.1"/>
    </source>
</evidence>
<dbReference type="InterPro" id="IPR038522">
    <property type="entry name" value="T4/T6SS_DotU_sf"/>
</dbReference>
<dbReference type="HOGENOM" id="CLU_1155157_0_0_6"/>
<reference evidence="3 4" key="1">
    <citation type="journal article" date="2014" name="J Genomics">
        <title>Draft Genome Sequence of the Extremely Halophilic Phototrophic Purple Sulfur Bacterium Halorhodospira halochloris.</title>
        <authorList>
            <person name="Singh K.S."/>
            <person name="Kirksey J."/>
            <person name="Hoff W.D."/>
            <person name="Deole R."/>
        </authorList>
    </citation>
    <scope>NUCLEOTIDE SEQUENCE [LARGE SCALE GENOMIC DNA]</scope>
    <source>
        <strain evidence="3 4">A</strain>
    </source>
</reference>
<accession>W8KL57</accession>
<dbReference type="NCBIfam" id="NF038228">
    <property type="entry name" value="IcmH_DotU_IVB"/>
    <property type="match status" value="1"/>
</dbReference>
<dbReference type="RefSeq" id="WP_025280152.1">
    <property type="nucleotide sequence ID" value="NZ_CP007268.1"/>
</dbReference>
<protein>
    <recommendedName>
        <fullName evidence="2">Type IV / VI secretion system DotU domain-containing protein</fullName>
    </recommendedName>
</protein>
<keyword evidence="1" id="KW-1133">Transmembrane helix</keyword>
<dbReference type="KEGG" id="hhc:M911_00030"/>
<evidence type="ECO:0000313" key="4">
    <source>
        <dbReference type="Proteomes" id="UP000019442"/>
    </source>
</evidence>
<organism evidence="3 4">
    <name type="scientific">Ectothiorhodospira haloalkaliphila</name>
    <dbReference type="NCBI Taxonomy" id="421628"/>
    <lineage>
        <taxon>Bacteria</taxon>
        <taxon>Pseudomonadati</taxon>
        <taxon>Pseudomonadota</taxon>
        <taxon>Gammaproteobacteria</taxon>
        <taxon>Chromatiales</taxon>
        <taxon>Ectothiorhodospiraceae</taxon>
        <taxon>Ectothiorhodospira</taxon>
    </lineage>
</organism>
<dbReference type="OrthoDB" id="345640at2"/>
<dbReference type="NCBIfam" id="TIGR03349">
    <property type="entry name" value="IV_VI_DotU"/>
    <property type="match status" value="1"/>
</dbReference>
<name>W8KL57_9GAMM</name>
<evidence type="ECO:0000259" key="2">
    <source>
        <dbReference type="Pfam" id="PF09850"/>
    </source>
</evidence>
<gene>
    <name evidence="3" type="ORF">M911_00030</name>
</gene>
<dbReference type="Proteomes" id="UP000019442">
    <property type="component" value="Chromosome"/>
</dbReference>
<sequence length="240" mass="27074">MKNPYLHCAGPLLLTLTALNEPDQNPSDASTWRQRVLEDMEQFSRRAQARDLPGPGVQDARYALTVLVDERAMALTDALAQSWAEEPLQVTLFGEYRGGEGFFERLAELRQHPRDHADLLELYLCCLHLGLEGVYRLRGPERLESLKSDLREQVQKLQESDDDPTTAASLAGKNTRYRSRPVPLSIRGISLTLLGLIPVLVFFQGWQLHTLDRNLSVTLDSHVEAISRALPIQSVRRVLP</sequence>
<feature type="transmembrane region" description="Helical" evidence="1">
    <location>
        <begin position="184"/>
        <end position="203"/>
    </location>
</feature>
<reference evidence="4" key="2">
    <citation type="submission" date="2014-02" db="EMBL/GenBank/DDBJ databases">
        <title>Draft Genome Sequence of extremely halophilic bacteria Halorhodospira halochloris.</title>
        <authorList>
            <person name="Singh K.S."/>
        </authorList>
    </citation>
    <scope>NUCLEOTIDE SEQUENCE [LARGE SCALE GENOMIC DNA]</scope>
    <source>
        <strain evidence="4">A</strain>
    </source>
</reference>
<dbReference type="Pfam" id="PF09850">
    <property type="entry name" value="DotU"/>
    <property type="match status" value="1"/>
</dbReference>
<keyword evidence="1" id="KW-0472">Membrane</keyword>
<dbReference type="InterPro" id="IPR017732">
    <property type="entry name" value="T4/T6SS_DotU"/>
</dbReference>
<dbReference type="Gene3D" id="1.25.40.590">
    <property type="entry name" value="Type IV / VI secretion system, DotU"/>
    <property type="match status" value="1"/>
</dbReference>
<keyword evidence="1" id="KW-0812">Transmembrane</keyword>
<dbReference type="PANTHER" id="PTHR38033">
    <property type="entry name" value="MEMBRANE PROTEIN-RELATED"/>
    <property type="match status" value="1"/>
</dbReference>
<dbReference type="AlphaFoldDB" id="W8KL57"/>
<dbReference type="PANTHER" id="PTHR38033:SF1">
    <property type="entry name" value="DOTU FAMILY TYPE IV_VI SECRETION SYSTEM PROTEIN"/>
    <property type="match status" value="1"/>
</dbReference>
<evidence type="ECO:0000256" key="1">
    <source>
        <dbReference type="SAM" id="Phobius"/>
    </source>
</evidence>
<keyword evidence="4" id="KW-1185">Reference proteome</keyword>